<dbReference type="AlphaFoldDB" id="A0A1Y1VBC2"/>
<reference evidence="2 3" key="1">
    <citation type="submission" date="2016-08" db="EMBL/GenBank/DDBJ databases">
        <title>Genomes of anaerobic fungi encode conserved fungal cellulosomes for biomass hydrolysis.</title>
        <authorList>
            <consortium name="DOE Joint Genome Institute"/>
            <person name="Haitjema C.H."/>
            <person name="Gilmore S.P."/>
            <person name="Henske J.K."/>
            <person name="Solomon K.V."/>
            <person name="De Groot R."/>
            <person name="Kuo A."/>
            <person name="Mondo S.J."/>
            <person name="Salamov A.A."/>
            <person name="Labutti K."/>
            <person name="Zhao Z."/>
            <person name="Chiniquy J."/>
            <person name="Barry K."/>
            <person name="Brewer H.M."/>
            <person name="Purvine S.O."/>
            <person name="Wright A.T."/>
            <person name="Boxma B."/>
            <person name="Van Alen T."/>
            <person name="Hackstein J.H."/>
            <person name="Baker S.E."/>
            <person name="Grigoriev I.V."/>
            <person name="O'Malley M.A."/>
        </authorList>
    </citation>
    <scope>NUCLEOTIDE SEQUENCE [LARGE SCALE GENOMIC DNA]</scope>
    <source>
        <strain evidence="3">finn</strain>
    </source>
</reference>
<keyword evidence="1" id="KW-0472">Membrane</keyword>
<keyword evidence="3" id="KW-1185">Reference proteome</keyword>
<sequence>MNQFDNCTKAIDDMCFLDLKVNKTELNETCEVHATKNCEMLKYNGIESLEDCQDIEEDVIISLNISFKILKTTIGLLCIKDENENFCPFSLSQIDNEQNSNENYMNALKENCYSKECTDKTLMYMYELLDLYYESTDIVDVNHLKKDEESIKMIIDFIYSSKCKSKHLNQTSNALYTLNEKLYGNILLLLINMVILPLFK</sequence>
<dbReference type="Proteomes" id="UP000193719">
    <property type="component" value="Unassembled WGS sequence"/>
</dbReference>
<name>A0A1Y1VBC2_9FUNG</name>
<gene>
    <name evidence="2" type="ORF">BCR36DRAFT_583480</name>
</gene>
<evidence type="ECO:0000313" key="2">
    <source>
        <dbReference type="EMBL" id="ORX50364.1"/>
    </source>
</evidence>
<accession>A0A1Y1VBC2</accession>
<keyword evidence="1" id="KW-0812">Transmembrane</keyword>
<proteinExistence type="predicted"/>
<comment type="caution">
    <text evidence="2">The sequence shown here is derived from an EMBL/GenBank/DDBJ whole genome shotgun (WGS) entry which is preliminary data.</text>
</comment>
<dbReference type="OrthoDB" id="10648824at2759"/>
<feature type="transmembrane region" description="Helical" evidence="1">
    <location>
        <begin position="182"/>
        <end position="199"/>
    </location>
</feature>
<evidence type="ECO:0000313" key="3">
    <source>
        <dbReference type="Proteomes" id="UP000193719"/>
    </source>
</evidence>
<evidence type="ECO:0000256" key="1">
    <source>
        <dbReference type="SAM" id="Phobius"/>
    </source>
</evidence>
<keyword evidence="1" id="KW-1133">Transmembrane helix</keyword>
<dbReference type="EMBL" id="MCFH01000021">
    <property type="protein sequence ID" value="ORX50364.1"/>
    <property type="molecule type" value="Genomic_DNA"/>
</dbReference>
<reference evidence="2 3" key="2">
    <citation type="submission" date="2016-08" db="EMBL/GenBank/DDBJ databases">
        <title>Pervasive Adenine N6-methylation of Active Genes in Fungi.</title>
        <authorList>
            <consortium name="DOE Joint Genome Institute"/>
            <person name="Mondo S.J."/>
            <person name="Dannebaum R.O."/>
            <person name="Kuo R.C."/>
            <person name="Labutti K."/>
            <person name="Haridas S."/>
            <person name="Kuo A."/>
            <person name="Salamov A."/>
            <person name="Ahrendt S.R."/>
            <person name="Lipzen A."/>
            <person name="Sullivan W."/>
            <person name="Andreopoulos W.B."/>
            <person name="Clum A."/>
            <person name="Lindquist E."/>
            <person name="Daum C."/>
            <person name="Ramamoorthy G.K."/>
            <person name="Gryganskyi A."/>
            <person name="Culley D."/>
            <person name="Magnuson J.K."/>
            <person name="James T.Y."/>
            <person name="O'Malley M.A."/>
            <person name="Stajich J.E."/>
            <person name="Spatafora J.W."/>
            <person name="Visel A."/>
            <person name="Grigoriev I.V."/>
        </authorList>
    </citation>
    <scope>NUCLEOTIDE SEQUENCE [LARGE SCALE GENOMIC DNA]</scope>
    <source>
        <strain evidence="3">finn</strain>
    </source>
</reference>
<protein>
    <submittedName>
        <fullName evidence="2">Uncharacterized protein</fullName>
    </submittedName>
</protein>
<organism evidence="2 3">
    <name type="scientific">Piromyces finnis</name>
    <dbReference type="NCBI Taxonomy" id="1754191"/>
    <lineage>
        <taxon>Eukaryota</taxon>
        <taxon>Fungi</taxon>
        <taxon>Fungi incertae sedis</taxon>
        <taxon>Chytridiomycota</taxon>
        <taxon>Chytridiomycota incertae sedis</taxon>
        <taxon>Neocallimastigomycetes</taxon>
        <taxon>Neocallimastigales</taxon>
        <taxon>Neocallimastigaceae</taxon>
        <taxon>Piromyces</taxon>
    </lineage>
</organism>